<keyword evidence="2" id="KW-0812">Transmembrane</keyword>
<dbReference type="HOGENOM" id="CLU_240250_0_0_9"/>
<keyword evidence="1" id="KW-0677">Repeat</keyword>
<evidence type="ECO:0000256" key="2">
    <source>
        <dbReference type="SAM" id="Phobius"/>
    </source>
</evidence>
<evidence type="ECO:0000259" key="3">
    <source>
        <dbReference type="Pfam" id="PF25390"/>
    </source>
</evidence>
<proteinExistence type="predicted"/>
<keyword evidence="2" id="KW-1133">Transmembrane helix</keyword>
<dbReference type="eggNOG" id="COG1404">
    <property type="taxonomic scope" value="Bacteria"/>
</dbReference>
<dbReference type="InterPro" id="IPR000408">
    <property type="entry name" value="Reg_chr_condens"/>
</dbReference>
<evidence type="ECO:0000313" key="4">
    <source>
        <dbReference type="EMBL" id="ADL51061.1"/>
    </source>
</evidence>
<protein>
    <recommendedName>
        <fullName evidence="3">RCC1-like domain-containing protein</fullName>
    </recommendedName>
</protein>
<evidence type="ECO:0000313" key="5">
    <source>
        <dbReference type="Proteomes" id="UP000002730"/>
    </source>
</evidence>
<dbReference type="Gene3D" id="2.130.10.30">
    <property type="entry name" value="Regulator of chromosome condensation 1/beta-lactamase-inhibitor protein II"/>
    <property type="match status" value="2"/>
</dbReference>
<dbReference type="PANTHER" id="PTHR22872:SF2">
    <property type="entry name" value="INHIBITOR OF BRUTON TYROSINE KINASE"/>
    <property type="match status" value="1"/>
</dbReference>
<keyword evidence="5" id="KW-1185">Reference proteome</keyword>
<dbReference type="OrthoDB" id="27389at2"/>
<name>D9SVD7_CLOC7</name>
<dbReference type="Proteomes" id="UP000002730">
    <property type="component" value="Chromosome"/>
</dbReference>
<evidence type="ECO:0000256" key="1">
    <source>
        <dbReference type="ARBA" id="ARBA00022737"/>
    </source>
</evidence>
<dbReference type="KEGG" id="ccb:Clocel_1307"/>
<dbReference type="InterPro" id="IPR009091">
    <property type="entry name" value="RCC1/BLIP-II"/>
</dbReference>
<organism evidence="4 5">
    <name type="scientific">Clostridium cellulovorans (strain ATCC 35296 / DSM 3052 / OCM 3 / 743B)</name>
    <dbReference type="NCBI Taxonomy" id="573061"/>
    <lineage>
        <taxon>Bacteria</taxon>
        <taxon>Bacillati</taxon>
        <taxon>Bacillota</taxon>
        <taxon>Clostridia</taxon>
        <taxon>Eubacteriales</taxon>
        <taxon>Clostridiaceae</taxon>
        <taxon>Clostridium</taxon>
    </lineage>
</organism>
<dbReference type="PROSITE" id="PS50012">
    <property type="entry name" value="RCC1_3"/>
    <property type="match status" value="2"/>
</dbReference>
<dbReference type="InterPro" id="IPR051625">
    <property type="entry name" value="Signaling_Regulatory_Domain"/>
</dbReference>
<dbReference type="Pfam" id="PF25390">
    <property type="entry name" value="WD40_RLD"/>
    <property type="match status" value="1"/>
</dbReference>
<dbReference type="SUPFAM" id="SSF50985">
    <property type="entry name" value="RCC1/BLIP-II"/>
    <property type="match status" value="2"/>
</dbReference>
<dbReference type="PANTHER" id="PTHR22872">
    <property type="entry name" value="BTK-BINDING PROTEIN-RELATED"/>
    <property type="match status" value="1"/>
</dbReference>
<feature type="transmembrane region" description="Helical" evidence="2">
    <location>
        <begin position="12"/>
        <end position="32"/>
    </location>
</feature>
<keyword evidence="2" id="KW-0472">Membrane</keyword>
<reference evidence="4 5" key="1">
    <citation type="submission" date="2010-08" db="EMBL/GenBank/DDBJ databases">
        <title>Complete sequence of Clostridium cellulovorans 743B.</title>
        <authorList>
            <consortium name="US DOE Joint Genome Institute"/>
            <person name="Lucas S."/>
            <person name="Copeland A."/>
            <person name="Lapidus A."/>
            <person name="Cheng J.-F."/>
            <person name="Bruce D."/>
            <person name="Goodwin L."/>
            <person name="Pitluck S."/>
            <person name="Chertkov O."/>
            <person name="Detter J.C."/>
            <person name="Han C."/>
            <person name="Tapia R."/>
            <person name="Land M."/>
            <person name="Hauser L."/>
            <person name="Chang Y.-J."/>
            <person name="Jeffries C."/>
            <person name="Kyrpides N."/>
            <person name="Ivanova N."/>
            <person name="Mikhailova N."/>
            <person name="Hemme C.L."/>
            <person name="Woyke T."/>
        </authorList>
    </citation>
    <scope>NUCLEOTIDE SEQUENCE [LARGE SCALE GENOMIC DNA]</scope>
    <source>
        <strain evidence="5">ATCC 35296 / DSM 3052 / OCM 3 / 743B</strain>
    </source>
</reference>
<sequence length="1721" mass="186348">MRTLDKSKRSRLITNIYIMVSMFVMLSGYNLVFNKPTTVNAMYTIDSYTNGISQVSGSNGLQNVFMRYDGSVWGSGYNVDGQLGLGNCTSRQSLAQIPITNIENIECSSLNTYFGKWDGTVWGCGDNSYGQLGIGNTTDQYTPVQISITKVKAIKSSNGHTIFIKYDGTVWGCGDNSYGQLGIGSTAKQSTIVQIPITNVDRVYCVGDSTMFIKYDGTVWGCGLNSQGQLGIGSFSNTLSPIQIPINNVKDIDGGWQHTIFLKYDGTVWGCGDNSLKELGVTGVTSSSSIIQIPINSVDDIECTTYSTMFLKKDGTLWGCGDNSDGELGIGTTEKKVSLMQIPITNVSRIGQSLRTTYVIKNDDSIWGCGYNSSGSLGIDDYQDKCIFVNLSGYWVTTDDRATNTVVKAEISKLQSDFDVALKVVDALPSSKIKTDLSNRLIAMQPYTDVALAIKAVVDAEEYQCQLDLEQAEDLVHSLPNSACKTDLINRLEVVEHNIYLNKIKSVADVVSEAEANKDKLELRDLYDLWNKVDNLPGLPEKKVVMDRMIALDYAVKLAKATAYVRSAELYPDQSDLWNAQSVLEIMTNTPEKAALLDRIAVVQARLNINGVTNLVISAEETKRQVDINIAKREVEALPDSIDKTELLKRLAAVQNTIDVLYGLIGMNNELKAVTYAEATKEQVDLGNAKVLVDALTDSTYKTDLLNRLAVVQNQININNAAAKVTYAERTREPSDLSNAKAVVDSLPNSTAKNDLVNRLKVVETYINKLADATAKTRTAEYEKANIEPAQSAINLLPIGDTKRIQLQNRLDVVKLYIATTAVINAETTKKQVDVGKAKVLTDILPTSKYKTDLLNRLVVIQNTIGVPNVINVAINAVTNAETSKKQVDVDSAKVLVTKLPDSTDKTNLLNRLSVVQKTIDLTNAITSVTNAETTKKQVDVDNAKVLVNKLSDSTAKTDLSNRLNVVQTYIRNIIDATTLVVRAEVSKRQLDVIRATSLLDTLANSIGKTNLLNRLNVVQDVIDLNNVINIVVKAETSKQQVDVNRAITSVNSLSASTDKTSLLSRLAVVQNSINLTYATNAVVKAETSKKQIDVSIAANLVNVLPTSTNKTNLSNRLINVQNTINSRINLADATNAVVKAETSRKQLDVSIATSLINVLPTSTDKTNLSNRLINVQNIINSGTNLTNATNAVVKAETSRKQLDVSIATSLINVLPTSTDKTNLSNRLINVQNIINSGTNLTNATNEVVKAETSKKQIDVSIATSLVNALPASTNKTNLSNRLINVQNTINSGINLVNAINAVVKAETSKKQIDVSIATSLVNALPASTNKTNLSNRLINVQNTINSGINLANAINAVIKAETSKKQIDVSIATTLVNALPDSKDKTSLSKRLEDLQSEINNPLYLMEATDAVTIAEEVKTQLNVDKAAKLVNNLRDSMGKVNLVKRLTIVQGAVSLTNAQAAVSKAEASLQQADADTAKSLAIALPSSTERNALLNKLINIQNIISIANAKTVVNRAEGSKQQADLDAAEKLVNTLPSSTSKTDLSNRLTTLQNVINLTDATNAVLKAEVTIVQADIGVAKDLVTKIPTSTSRTDLLNRLTIVQNNINLTIATNAVSKAELTKIQEDVDVAKNLALALITSTEKSNLLNRLVNVQNRVDLTNATDAVVKSKESKRQVDVDRAMNLVNALPSSTTKTNLLNILATVQDAINLTNATKAVVK</sequence>
<dbReference type="eggNOG" id="COG5184">
    <property type="taxonomic scope" value="Bacteria"/>
</dbReference>
<accession>D9SVD7</accession>
<dbReference type="InterPro" id="IPR058923">
    <property type="entry name" value="RCC1-like_dom"/>
</dbReference>
<feature type="domain" description="RCC1-like" evidence="3">
    <location>
        <begin position="52"/>
        <end position="283"/>
    </location>
</feature>
<dbReference type="EMBL" id="CP002160">
    <property type="protein sequence ID" value="ADL51061.1"/>
    <property type="molecule type" value="Genomic_DNA"/>
</dbReference>
<gene>
    <name evidence="4" type="ordered locus">Clocel_1307</name>
</gene>
<dbReference type="STRING" id="573061.Clocel_1307"/>